<dbReference type="SUPFAM" id="SSF52799">
    <property type="entry name" value="(Phosphotyrosine protein) phosphatases II"/>
    <property type="match status" value="1"/>
</dbReference>
<dbReference type="Gene3D" id="3.90.190.10">
    <property type="entry name" value="Protein tyrosine phosphatase superfamily"/>
    <property type="match status" value="1"/>
</dbReference>
<dbReference type="FunFam" id="3.90.190.10:FF:000157">
    <property type="entry name" value="Protein-tyrosine phosphatase"/>
    <property type="match status" value="1"/>
</dbReference>
<keyword evidence="3" id="KW-1185">Reference proteome</keyword>
<gene>
    <name evidence="2" type="ORF">DEM34_05330</name>
</gene>
<reference evidence="2 3" key="1">
    <citation type="submission" date="2018-05" db="EMBL/GenBank/DDBJ databases">
        <title>Spiribacter halobius sp. nov., a moderately halophilic bacterium isolated from marine solar saltern.</title>
        <authorList>
            <person name="Zheng W.-S."/>
            <person name="Lu D.-C."/>
            <person name="Du Z.-J."/>
        </authorList>
    </citation>
    <scope>NUCLEOTIDE SEQUENCE [LARGE SCALE GENOMIC DNA]</scope>
    <source>
        <strain evidence="2 3">E85</strain>
    </source>
</reference>
<dbReference type="CDD" id="cd14505">
    <property type="entry name" value="CDKN3-like"/>
    <property type="match status" value="1"/>
</dbReference>
<sequence>MTACPGRWRLFGSVGVEPDGIRRDLEAIRRWGARALITLVEADELDLMGVHDLAAQSQAAGLAWFHCPIADFRAPGAAFERAWQQTGQTIHAHLDAGEDVVLHCLAGLGRSGTVAARLLVELGSTPEDAVALVRSARPGAIQNREQERYVLDTPWIPATPAAADLTA</sequence>
<feature type="domain" description="Tyrosine specific protein phosphatases" evidence="1">
    <location>
        <begin position="81"/>
        <end position="148"/>
    </location>
</feature>
<organism evidence="2 3">
    <name type="scientific">Sediminicurvatus halobius</name>
    <dbReference type="NCBI Taxonomy" id="2182432"/>
    <lineage>
        <taxon>Bacteria</taxon>
        <taxon>Pseudomonadati</taxon>
        <taxon>Pseudomonadota</taxon>
        <taxon>Gammaproteobacteria</taxon>
        <taxon>Chromatiales</taxon>
        <taxon>Ectothiorhodospiraceae</taxon>
        <taxon>Sediminicurvatus</taxon>
    </lineage>
</organism>
<dbReference type="InterPro" id="IPR016130">
    <property type="entry name" value="Tyr_Pase_AS"/>
</dbReference>
<dbReference type="RefSeq" id="WP_109677200.1">
    <property type="nucleotide sequence ID" value="NZ_CP086615.1"/>
</dbReference>
<dbReference type="Pfam" id="PF22785">
    <property type="entry name" value="Tc-R-P"/>
    <property type="match status" value="1"/>
</dbReference>
<dbReference type="InterPro" id="IPR000387">
    <property type="entry name" value="Tyr_Pase_dom"/>
</dbReference>
<dbReference type="PROSITE" id="PS50056">
    <property type="entry name" value="TYR_PHOSPHATASE_2"/>
    <property type="match status" value="1"/>
</dbReference>
<evidence type="ECO:0000313" key="2">
    <source>
        <dbReference type="EMBL" id="PWG64402.1"/>
    </source>
</evidence>
<dbReference type="PANTHER" id="PTHR23339">
    <property type="entry name" value="TYROSINE SPECIFIC PROTEIN PHOSPHATASE AND DUAL SPECIFICITY PROTEIN PHOSPHATASE"/>
    <property type="match status" value="1"/>
</dbReference>
<accession>A0A2U2N5M4</accession>
<evidence type="ECO:0000259" key="1">
    <source>
        <dbReference type="PROSITE" id="PS50056"/>
    </source>
</evidence>
<protein>
    <submittedName>
        <fullName evidence="2">Phosphatase</fullName>
    </submittedName>
</protein>
<dbReference type="AlphaFoldDB" id="A0A2U2N5M4"/>
<dbReference type="PROSITE" id="PS00383">
    <property type="entry name" value="TYR_PHOSPHATASE_1"/>
    <property type="match status" value="1"/>
</dbReference>
<dbReference type="InterPro" id="IPR050561">
    <property type="entry name" value="PTP"/>
</dbReference>
<proteinExistence type="predicted"/>
<dbReference type="EMBL" id="QFFI01000006">
    <property type="protein sequence ID" value="PWG64402.1"/>
    <property type="molecule type" value="Genomic_DNA"/>
</dbReference>
<dbReference type="InterPro" id="IPR029021">
    <property type="entry name" value="Prot-tyrosine_phosphatase-like"/>
</dbReference>
<dbReference type="Proteomes" id="UP000245474">
    <property type="component" value="Unassembled WGS sequence"/>
</dbReference>
<name>A0A2U2N5M4_9GAMM</name>
<evidence type="ECO:0000313" key="3">
    <source>
        <dbReference type="Proteomes" id="UP000245474"/>
    </source>
</evidence>
<dbReference type="OrthoDB" id="9806482at2"/>
<comment type="caution">
    <text evidence="2">The sequence shown here is derived from an EMBL/GenBank/DDBJ whole genome shotgun (WGS) entry which is preliminary data.</text>
</comment>